<feature type="region of interest" description="Disordered" evidence="4">
    <location>
        <begin position="353"/>
        <end position="446"/>
    </location>
</feature>
<dbReference type="GO" id="GO:0005544">
    <property type="term" value="F:calcium-dependent phospholipid binding"/>
    <property type="evidence" value="ECO:0007669"/>
    <property type="project" value="TreeGrafter"/>
</dbReference>
<dbReference type="EMBL" id="BMAT01007503">
    <property type="protein sequence ID" value="GFR65800.1"/>
    <property type="molecule type" value="Genomic_DNA"/>
</dbReference>
<dbReference type="AlphaFoldDB" id="A0AAV4EZ27"/>
<dbReference type="GO" id="GO:0005509">
    <property type="term" value="F:calcium ion binding"/>
    <property type="evidence" value="ECO:0007669"/>
    <property type="project" value="TreeGrafter"/>
</dbReference>
<feature type="compositionally biased region" description="Polar residues" evidence="4">
    <location>
        <begin position="384"/>
        <end position="395"/>
    </location>
</feature>
<evidence type="ECO:0000256" key="2">
    <source>
        <dbReference type="ARBA" id="ARBA00023098"/>
    </source>
</evidence>
<feature type="compositionally biased region" description="Basic and acidic residues" evidence="4">
    <location>
        <begin position="396"/>
        <end position="407"/>
    </location>
</feature>
<dbReference type="GO" id="GO:0046475">
    <property type="term" value="P:glycerophospholipid catabolic process"/>
    <property type="evidence" value="ECO:0007669"/>
    <property type="project" value="TreeGrafter"/>
</dbReference>
<feature type="domain" description="PLA2c" evidence="5">
    <location>
        <begin position="1"/>
        <end position="211"/>
    </location>
</feature>
<feature type="region of interest" description="Disordered" evidence="4">
    <location>
        <begin position="226"/>
        <end position="325"/>
    </location>
</feature>
<dbReference type="Pfam" id="PF01735">
    <property type="entry name" value="PLA2_B"/>
    <property type="match status" value="1"/>
</dbReference>
<evidence type="ECO:0000313" key="6">
    <source>
        <dbReference type="EMBL" id="GFR65800.1"/>
    </source>
</evidence>
<keyword evidence="1 3" id="KW-0378">Hydrolase</keyword>
<feature type="compositionally biased region" description="Basic and acidic residues" evidence="4">
    <location>
        <begin position="295"/>
        <end position="311"/>
    </location>
</feature>
<evidence type="ECO:0000256" key="3">
    <source>
        <dbReference type="PROSITE-ProRule" id="PRU00555"/>
    </source>
</evidence>
<dbReference type="PANTHER" id="PTHR10728:SF40">
    <property type="entry name" value="PATATIN FAMILY PROTEIN"/>
    <property type="match status" value="1"/>
</dbReference>
<evidence type="ECO:0000256" key="4">
    <source>
        <dbReference type="SAM" id="MobiDB-lite"/>
    </source>
</evidence>
<keyword evidence="7" id="KW-1185">Reference proteome</keyword>
<feature type="compositionally biased region" description="Low complexity" evidence="4">
    <location>
        <begin position="229"/>
        <end position="258"/>
    </location>
</feature>
<dbReference type="GO" id="GO:0047498">
    <property type="term" value="F:calcium-dependent phospholipase A2 activity"/>
    <property type="evidence" value="ECO:0007669"/>
    <property type="project" value="TreeGrafter"/>
</dbReference>
<feature type="compositionally biased region" description="Basic and acidic residues" evidence="4">
    <location>
        <begin position="275"/>
        <end position="284"/>
    </location>
</feature>
<accession>A0AAV4EZ27</accession>
<feature type="compositionally biased region" description="Polar residues" evidence="4">
    <location>
        <begin position="454"/>
        <end position="465"/>
    </location>
</feature>
<dbReference type="PROSITE" id="PS51210">
    <property type="entry name" value="PLA2C"/>
    <property type="match status" value="1"/>
</dbReference>
<dbReference type="Gene3D" id="3.40.1090.10">
    <property type="entry name" value="Cytosolic phospholipase A2 catalytic domain"/>
    <property type="match status" value="1"/>
</dbReference>
<proteinExistence type="predicted"/>
<reference evidence="6 7" key="1">
    <citation type="journal article" date="2021" name="Elife">
        <title>Chloroplast acquisition without the gene transfer in kleptoplastic sea slugs, Plakobranchus ocellatus.</title>
        <authorList>
            <person name="Maeda T."/>
            <person name="Takahashi S."/>
            <person name="Yoshida T."/>
            <person name="Shimamura S."/>
            <person name="Takaki Y."/>
            <person name="Nagai Y."/>
            <person name="Toyoda A."/>
            <person name="Suzuki Y."/>
            <person name="Arimoto A."/>
            <person name="Ishii H."/>
            <person name="Satoh N."/>
            <person name="Nishiyama T."/>
            <person name="Hasebe M."/>
            <person name="Maruyama T."/>
            <person name="Minagawa J."/>
            <person name="Obokata J."/>
            <person name="Shigenobu S."/>
        </authorList>
    </citation>
    <scope>NUCLEOTIDE SEQUENCE [LARGE SCALE GENOMIC DNA]</scope>
</reference>
<evidence type="ECO:0000259" key="5">
    <source>
        <dbReference type="PROSITE" id="PS51210"/>
    </source>
</evidence>
<feature type="region of interest" description="Disordered" evidence="4">
    <location>
        <begin position="454"/>
        <end position="473"/>
    </location>
</feature>
<name>A0AAV4EZ27_9GAST</name>
<sequence>TFGSIFDLHPTNVKKLYVVDSGLTFNSPFPVVLRPQREVDIILSFDFSARPSDDTPPFKELLLAAKWAELNKVPFPPIDPNIVEKEGLKECYVFKHPWDPNCPIVLHFCLVNVNFRREISPGVPRTTQEEIDFGNFAIFDDPAHPYSTFKFTYTHQEFERLSRLMEYNTLLCSELIFDNISTCVKRRRRFSIRRPCTKKDIARLSLNSRAKVKELENYISMVEKVTEASQQEETSSPSPSSSSNLLSNTLSSPGSSLGKAYSKPVLNGGAGGRRGSKEEADVSNKPRPVSSPVRFLKELEEERKNLEKPGEDSGSDGGNDDVILNPRLHRSAFSLKTKKEVRARLSSAMSKVIEEGDDDDEPDTPNPILIDKATPSRGVLSRSRPVSASMKPTINTERKISAQEHDPVAISTNATNTNGHLSHSNNSGSNSIHPNSASTRSAASPRLNRGSNILTASQGRENGQTSEDKTGPASAANKLLAVSISDEHSGDLCKVKDTGSISPALDIEHLIDTAERVTDL</sequence>
<keyword evidence="3" id="KW-0442">Lipid degradation</keyword>
<protein>
    <submittedName>
        <fullName evidence="6">Cytosolic phospholipase A2</fullName>
    </submittedName>
</protein>
<evidence type="ECO:0000256" key="1">
    <source>
        <dbReference type="ARBA" id="ARBA00022801"/>
    </source>
</evidence>
<dbReference type="Proteomes" id="UP000762676">
    <property type="component" value="Unassembled WGS sequence"/>
</dbReference>
<feature type="non-terminal residue" evidence="6">
    <location>
        <position position="1"/>
    </location>
</feature>
<dbReference type="PANTHER" id="PTHR10728">
    <property type="entry name" value="CYTOSOLIC PHOSPHOLIPASE A2"/>
    <property type="match status" value="1"/>
</dbReference>
<dbReference type="InterPro" id="IPR002642">
    <property type="entry name" value="LysoPLipase_cat_dom"/>
</dbReference>
<organism evidence="6 7">
    <name type="scientific">Elysia marginata</name>
    <dbReference type="NCBI Taxonomy" id="1093978"/>
    <lineage>
        <taxon>Eukaryota</taxon>
        <taxon>Metazoa</taxon>
        <taxon>Spiralia</taxon>
        <taxon>Lophotrochozoa</taxon>
        <taxon>Mollusca</taxon>
        <taxon>Gastropoda</taxon>
        <taxon>Heterobranchia</taxon>
        <taxon>Euthyneura</taxon>
        <taxon>Panpulmonata</taxon>
        <taxon>Sacoglossa</taxon>
        <taxon>Placobranchoidea</taxon>
        <taxon>Plakobranchidae</taxon>
        <taxon>Elysia</taxon>
    </lineage>
</organism>
<dbReference type="InterPro" id="IPR016035">
    <property type="entry name" value="Acyl_Trfase/lysoPLipase"/>
</dbReference>
<keyword evidence="2 3" id="KW-0443">Lipid metabolism</keyword>
<comment type="caution">
    <text evidence="6">The sequence shown here is derived from an EMBL/GenBank/DDBJ whole genome shotgun (WGS) entry which is preliminary data.</text>
</comment>
<evidence type="ECO:0000313" key="7">
    <source>
        <dbReference type="Proteomes" id="UP000762676"/>
    </source>
</evidence>
<dbReference type="SUPFAM" id="SSF52151">
    <property type="entry name" value="FabD/lysophospholipase-like"/>
    <property type="match status" value="1"/>
</dbReference>
<dbReference type="GO" id="GO:0005829">
    <property type="term" value="C:cytosol"/>
    <property type="evidence" value="ECO:0007669"/>
    <property type="project" value="TreeGrafter"/>
</dbReference>
<feature type="compositionally biased region" description="Low complexity" evidence="4">
    <location>
        <begin position="416"/>
        <end position="436"/>
    </location>
</feature>
<gene>
    <name evidence="6" type="ORF">ElyMa_003668900</name>
</gene>